<proteinExistence type="predicted"/>
<dbReference type="Proteomes" id="UP000789759">
    <property type="component" value="Unassembled WGS sequence"/>
</dbReference>
<dbReference type="InterPro" id="IPR032675">
    <property type="entry name" value="LRR_dom_sf"/>
</dbReference>
<protein>
    <submittedName>
        <fullName evidence="1">9603_t:CDS:1</fullName>
    </submittedName>
</protein>
<dbReference type="OrthoDB" id="120976at2759"/>
<accession>A0A9N9EF88</accession>
<evidence type="ECO:0000313" key="1">
    <source>
        <dbReference type="EMBL" id="CAG8676048.1"/>
    </source>
</evidence>
<dbReference type="EMBL" id="CAJVQA010008721">
    <property type="protein sequence ID" value="CAG8676048.1"/>
    <property type="molecule type" value="Genomic_DNA"/>
</dbReference>
<feature type="non-terminal residue" evidence="1">
    <location>
        <position position="50"/>
    </location>
</feature>
<dbReference type="AlphaFoldDB" id="A0A9N9EF88"/>
<sequence length="50" mass="5407">MSDDKGKPDTGNEIEFNGEKALAKALCINSTLTSLDLSYNNLNFEDGKAL</sequence>
<organism evidence="1 2">
    <name type="scientific">Cetraspora pellucida</name>
    <dbReference type="NCBI Taxonomy" id="1433469"/>
    <lineage>
        <taxon>Eukaryota</taxon>
        <taxon>Fungi</taxon>
        <taxon>Fungi incertae sedis</taxon>
        <taxon>Mucoromycota</taxon>
        <taxon>Glomeromycotina</taxon>
        <taxon>Glomeromycetes</taxon>
        <taxon>Diversisporales</taxon>
        <taxon>Gigasporaceae</taxon>
        <taxon>Cetraspora</taxon>
    </lineage>
</organism>
<dbReference type="SUPFAM" id="SSF52047">
    <property type="entry name" value="RNI-like"/>
    <property type="match status" value="1"/>
</dbReference>
<gene>
    <name evidence="1" type="ORF">CPELLU_LOCUS10525</name>
</gene>
<reference evidence="1" key="1">
    <citation type="submission" date="2021-06" db="EMBL/GenBank/DDBJ databases">
        <authorList>
            <person name="Kallberg Y."/>
            <person name="Tangrot J."/>
            <person name="Rosling A."/>
        </authorList>
    </citation>
    <scope>NUCLEOTIDE SEQUENCE</scope>
    <source>
        <strain evidence="1">FL966</strain>
    </source>
</reference>
<name>A0A9N9EF88_9GLOM</name>
<comment type="caution">
    <text evidence="1">The sequence shown here is derived from an EMBL/GenBank/DDBJ whole genome shotgun (WGS) entry which is preliminary data.</text>
</comment>
<dbReference type="Gene3D" id="3.80.10.10">
    <property type="entry name" value="Ribonuclease Inhibitor"/>
    <property type="match status" value="1"/>
</dbReference>
<keyword evidence="2" id="KW-1185">Reference proteome</keyword>
<evidence type="ECO:0000313" key="2">
    <source>
        <dbReference type="Proteomes" id="UP000789759"/>
    </source>
</evidence>